<dbReference type="PROSITE" id="PS51470">
    <property type="entry name" value="FG_GAP"/>
    <property type="match status" value="1"/>
</dbReference>
<name>A0A4Y6Q0T9_PERCE</name>
<dbReference type="RefSeq" id="WP_141200640.1">
    <property type="nucleotide sequence ID" value="NZ_CP041186.1"/>
</dbReference>
<feature type="compositionally biased region" description="Low complexity" evidence="4">
    <location>
        <begin position="482"/>
        <end position="491"/>
    </location>
</feature>
<keyword evidence="7" id="KW-1185">Reference proteome</keyword>
<feature type="signal peptide" evidence="5">
    <location>
        <begin position="1"/>
        <end position="31"/>
    </location>
</feature>
<protein>
    <submittedName>
        <fullName evidence="6">Uncharacterized protein</fullName>
    </submittedName>
</protein>
<dbReference type="InterPro" id="IPR024038">
    <property type="entry name" value="MYXO-CTERM"/>
</dbReference>
<keyword evidence="2" id="KW-0677">Repeat</keyword>
<dbReference type="Proteomes" id="UP000315995">
    <property type="component" value="Chromosome"/>
</dbReference>
<evidence type="ECO:0000313" key="7">
    <source>
        <dbReference type="Proteomes" id="UP000315995"/>
    </source>
</evidence>
<keyword evidence="3" id="KW-0325">Glycoprotein</keyword>
<dbReference type="InterPro" id="IPR028994">
    <property type="entry name" value="Integrin_alpha_N"/>
</dbReference>
<feature type="region of interest" description="Disordered" evidence="4">
    <location>
        <begin position="431"/>
        <end position="511"/>
    </location>
</feature>
<evidence type="ECO:0000256" key="3">
    <source>
        <dbReference type="ARBA" id="ARBA00023180"/>
    </source>
</evidence>
<dbReference type="InterPro" id="IPR013519">
    <property type="entry name" value="Int_alpha_beta-p"/>
</dbReference>
<accession>A0A4Y6Q0T9</accession>
<proteinExistence type="predicted"/>
<reference evidence="6 7" key="1">
    <citation type="submission" date="2019-06" db="EMBL/GenBank/DDBJ databases">
        <title>Persicimonas caeni gen. nov., sp. nov., a predatory bacterium isolated from solar saltern.</title>
        <authorList>
            <person name="Wang S."/>
        </authorList>
    </citation>
    <scope>NUCLEOTIDE SEQUENCE [LARGE SCALE GENOMIC DNA]</scope>
    <source>
        <strain evidence="6 7">YN101</strain>
    </source>
</reference>
<dbReference type="Pfam" id="PF14312">
    <property type="entry name" value="FG-GAP_2"/>
    <property type="match status" value="7"/>
</dbReference>
<organism evidence="6 7">
    <name type="scientific">Persicimonas caeni</name>
    <dbReference type="NCBI Taxonomy" id="2292766"/>
    <lineage>
        <taxon>Bacteria</taxon>
        <taxon>Deltaproteobacteria</taxon>
        <taxon>Bradymonadales</taxon>
        <taxon>Bradymonadaceae</taxon>
        <taxon>Persicimonas</taxon>
    </lineage>
</organism>
<feature type="chain" id="PRO_5030106823" evidence="5">
    <location>
        <begin position="32"/>
        <end position="535"/>
    </location>
</feature>
<evidence type="ECO:0000313" key="6">
    <source>
        <dbReference type="EMBL" id="QDG54196.1"/>
    </source>
</evidence>
<dbReference type="SMART" id="SM00191">
    <property type="entry name" value="Int_alpha"/>
    <property type="match status" value="5"/>
</dbReference>
<accession>A0A5B8YF00</accession>
<evidence type="ECO:0000256" key="2">
    <source>
        <dbReference type="ARBA" id="ARBA00022737"/>
    </source>
</evidence>
<dbReference type="Gene3D" id="2.130.10.130">
    <property type="entry name" value="Integrin alpha, N-terminal"/>
    <property type="match status" value="3"/>
</dbReference>
<evidence type="ECO:0000256" key="5">
    <source>
        <dbReference type="SAM" id="SignalP"/>
    </source>
</evidence>
<evidence type="ECO:0000256" key="4">
    <source>
        <dbReference type="SAM" id="MobiDB-lite"/>
    </source>
</evidence>
<keyword evidence="1 5" id="KW-0732">Signal</keyword>
<dbReference type="SUPFAM" id="SSF69318">
    <property type="entry name" value="Integrin alpha N-terminal domain"/>
    <property type="match status" value="2"/>
</dbReference>
<dbReference type="PANTHER" id="PTHR36220">
    <property type="entry name" value="UNNAMED PRODUCT"/>
    <property type="match status" value="1"/>
</dbReference>
<dbReference type="EMBL" id="CP041186">
    <property type="protein sequence ID" value="QDG54196.1"/>
    <property type="molecule type" value="Genomic_DNA"/>
</dbReference>
<gene>
    <name evidence="6" type="ORF">FIV42_26670</name>
</gene>
<sequence>MFEMSRPHAAKRGLLALALGAAALVGVPASADATTIASDAEVTSDNVHADDEFGAVVAVDGDLMVVGAPHHSTQKGKAYIFARDEGGADAWGQVAELTPSRNNNLSNFGQAVAIDGDTVVFGAPREYGAGARTGEVFVFARNEGGADAWGEVTSLAASDAADNDFFGRSLALEGDTLVVGASGDDDNGSDSGAVYIFERDAGTWSETVKLAPDDTGLNDQFGKRVALEGDTLVVAADDDTANGENDGAVYIFGRNEGGLDFWGDVAKLSAPATASNPDFGDAVAIASDYLVVGADAAEGGVAESGAAYVYGRDEGGADNWGLVSTLVGSGGAAGDAFGRTVALSADALLVGAERADARGTDSGVVYLFEMNAGQWTESQKLALPALGDDDLFGSSVAIDADTFAVGATTIISEGSVYMFRLIADTGGDAGVDAGPDAGPDAGVDAGADIGVDTGPSADTGTPEDTGADVNSDIGVEADAGDDAGSQADAGGRVPEDDGEPEDEGCACSSVGSTPGSAAGIFVALVALIGVRRRLS</sequence>
<dbReference type="AlphaFoldDB" id="A0A4Y6Q0T9"/>
<dbReference type="OrthoDB" id="8481850at2"/>
<evidence type="ECO:0000256" key="1">
    <source>
        <dbReference type="ARBA" id="ARBA00022729"/>
    </source>
</evidence>
<dbReference type="PANTHER" id="PTHR36220:SF1">
    <property type="entry name" value="GAMMA TUBULIN COMPLEX COMPONENT C-TERMINAL DOMAIN-CONTAINING PROTEIN"/>
    <property type="match status" value="1"/>
</dbReference>
<dbReference type="InterPro" id="IPR013517">
    <property type="entry name" value="FG-GAP"/>
</dbReference>
<dbReference type="NCBIfam" id="TIGR03901">
    <property type="entry name" value="MYXO-CTERM"/>
    <property type="match status" value="1"/>
</dbReference>
<feature type="compositionally biased region" description="Low complexity" evidence="4">
    <location>
        <begin position="431"/>
        <end position="454"/>
    </location>
</feature>